<reference evidence="1 2" key="1">
    <citation type="submission" date="2024-01" db="EMBL/GenBank/DDBJ databases">
        <title>The complete chloroplast genome sequence of Lithospermum erythrorhizon: insights into the phylogenetic relationship among Boraginaceae species and the maternal lineages of purple gromwells.</title>
        <authorList>
            <person name="Okada T."/>
            <person name="Watanabe K."/>
        </authorList>
    </citation>
    <scope>NUCLEOTIDE SEQUENCE [LARGE SCALE GENOMIC DNA]</scope>
</reference>
<protein>
    <submittedName>
        <fullName evidence="1">Uncharacterized protein</fullName>
    </submittedName>
</protein>
<evidence type="ECO:0000313" key="1">
    <source>
        <dbReference type="EMBL" id="GAA0171565.1"/>
    </source>
</evidence>
<dbReference type="AlphaFoldDB" id="A0AAV3R5H0"/>
<keyword evidence="2" id="KW-1185">Reference proteome</keyword>
<dbReference type="Proteomes" id="UP001454036">
    <property type="component" value="Unassembled WGS sequence"/>
</dbReference>
<sequence length="94" mass="9917">MQSTAEVRTRVDVRGTLFMASPCPLGYAPWTTGPLTVAQGAETPVKVALLPDGGPSGVFIVYEKVPSSVDHYPIMTLSESTSNIPPNIAIESSL</sequence>
<proteinExistence type="predicted"/>
<evidence type="ECO:0000313" key="2">
    <source>
        <dbReference type="Proteomes" id="UP001454036"/>
    </source>
</evidence>
<gene>
    <name evidence="1" type="ORF">LIER_25565</name>
</gene>
<organism evidence="1 2">
    <name type="scientific">Lithospermum erythrorhizon</name>
    <name type="common">Purple gromwell</name>
    <name type="synonym">Lithospermum officinale var. erythrorhizon</name>
    <dbReference type="NCBI Taxonomy" id="34254"/>
    <lineage>
        <taxon>Eukaryota</taxon>
        <taxon>Viridiplantae</taxon>
        <taxon>Streptophyta</taxon>
        <taxon>Embryophyta</taxon>
        <taxon>Tracheophyta</taxon>
        <taxon>Spermatophyta</taxon>
        <taxon>Magnoliopsida</taxon>
        <taxon>eudicotyledons</taxon>
        <taxon>Gunneridae</taxon>
        <taxon>Pentapetalae</taxon>
        <taxon>asterids</taxon>
        <taxon>lamiids</taxon>
        <taxon>Boraginales</taxon>
        <taxon>Boraginaceae</taxon>
        <taxon>Boraginoideae</taxon>
        <taxon>Lithospermeae</taxon>
        <taxon>Lithospermum</taxon>
    </lineage>
</organism>
<accession>A0AAV3R5H0</accession>
<dbReference type="EMBL" id="BAABME010007728">
    <property type="protein sequence ID" value="GAA0171565.1"/>
    <property type="molecule type" value="Genomic_DNA"/>
</dbReference>
<comment type="caution">
    <text evidence="1">The sequence shown here is derived from an EMBL/GenBank/DDBJ whole genome shotgun (WGS) entry which is preliminary data.</text>
</comment>
<name>A0AAV3R5H0_LITER</name>